<organism evidence="1 2">
    <name type="scientific">Vitreoscilla filiformis</name>
    <dbReference type="NCBI Taxonomy" id="63"/>
    <lineage>
        <taxon>Bacteria</taxon>
        <taxon>Pseudomonadati</taxon>
        <taxon>Pseudomonadota</taxon>
        <taxon>Betaproteobacteria</taxon>
        <taxon>Neisseriales</taxon>
        <taxon>Neisseriaceae</taxon>
        <taxon>Vitreoscilla</taxon>
    </lineage>
</organism>
<dbReference type="NCBIfam" id="TIGR02564">
    <property type="entry name" value="cas_Csy1"/>
    <property type="match status" value="1"/>
</dbReference>
<keyword evidence="1" id="KW-0614">Plasmid</keyword>
<dbReference type="Pfam" id="PF09611">
    <property type="entry name" value="Cas_Csy1"/>
    <property type="match status" value="1"/>
</dbReference>
<gene>
    <name evidence="1" type="ORF">VITFI_CDS3486</name>
</gene>
<proteinExistence type="predicted"/>
<evidence type="ECO:0000313" key="1">
    <source>
        <dbReference type="EMBL" id="ASM79263.1"/>
    </source>
</evidence>
<accession>A0A221KK37</accession>
<evidence type="ECO:0000313" key="2">
    <source>
        <dbReference type="Proteomes" id="UP000199729"/>
    </source>
</evidence>
<geneLocation type="plasmid" evidence="2">
    <name>pvf1</name>
</geneLocation>
<reference evidence="1 2" key="1">
    <citation type="submission" date="2017-07" db="EMBL/GenBank/DDBJ databases">
        <title>Complete Genome Sequence of the cosmetic ferment Vitreoscilla filiformis (ATCC15551).</title>
        <authorList>
            <person name="Contreras S."/>
            <person name="Sagory-Zalkind P."/>
            <person name="Blanquart H."/>
            <person name="Iltis A."/>
            <person name="Morand S.C."/>
        </authorList>
    </citation>
    <scope>NUCLEOTIDE SEQUENCE [LARGE SCALE GENOMIC DNA]</scope>
    <source>
        <strain evidence="1 2">ATCC 15551</strain>
        <plasmid evidence="2">Plasmid pvf1</plasmid>
    </source>
</reference>
<dbReference type="Proteomes" id="UP000199729">
    <property type="component" value="Plasmid pVF1"/>
</dbReference>
<sequence>MLERRDGKLDKLPADDPKRAELLAQFQPAVWLEDAARRVSQIQAVTHSLKPIHPDAKGSNLYCPPPRLAAQTVVGSHCLGESFATDVVGNAAALDVYKFLKLEFEGQSLLARLLAGDEDALAALSDDPTQAHHWAQAFTGLVAPRGRVASHTLAKQLYWLAGEAPLRDADFHLLAPLYPSSLVQRMYEQLQEDRFSEAAKEARQAKKAGEFHERPTHDYPHLAVQKLGGTKPQNISQLNSERLGQNFLLASQPPQWHSRDVLPLLDTDSLFKRFGRRPEVRQTVKALHTFLAANPPKNVGTRDTRDDLADGLIDEFLLFGAALRELPPGWSQAPECKLPDEQKVWVDSGAFSPENLPPNWADELAARYALWLNAALSTTDAMTMGDPEHAHWRNDLRDALAAYDWELRHAA</sequence>
<dbReference type="AlphaFoldDB" id="A0A221KK37"/>
<protein>
    <submittedName>
        <fullName evidence="1">CRISPR type I-F system protein Csy1</fullName>
    </submittedName>
</protein>
<dbReference type="InterPro" id="IPR013397">
    <property type="entry name" value="CRISPR-assoc_prot_Csy1"/>
</dbReference>
<keyword evidence="2" id="KW-1185">Reference proteome</keyword>
<dbReference type="EMBL" id="CP022424">
    <property type="protein sequence ID" value="ASM79263.1"/>
    <property type="molecule type" value="Genomic_DNA"/>
</dbReference>
<dbReference type="KEGG" id="vff:VITFI_CDS3486"/>
<name>A0A221KK37_VITFI</name>